<reference evidence="5" key="1">
    <citation type="journal article" date="2019" name="Int. J. Syst. Evol. Microbiol.">
        <title>The Global Catalogue of Microorganisms (GCM) 10K type strain sequencing project: providing services to taxonomists for standard genome sequencing and annotation.</title>
        <authorList>
            <consortium name="The Broad Institute Genomics Platform"/>
            <consortium name="The Broad Institute Genome Sequencing Center for Infectious Disease"/>
            <person name="Wu L."/>
            <person name="Ma J."/>
        </authorList>
    </citation>
    <scope>NUCLEOTIDE SEQUENCE [LARGE SCALE GENOMIC DNA]</scope>
    <source>
        <strain evidence="5">CGMCC 4.7382</strain>
    </source>
</reference>
<dbReference type="SMART" id="SM00822">
    <property type="entry name" value="PKS_KR"/>
    <property type="match status" value="1"/>
</dbReference>
<dbReference type="InterPro" id="IPR002347">
    <property type="entry name" value="SDR_fam"/>
</dbReference>
<dbReference type="PANTHER" id="PTHR43669">
    <property type="entry name" value="5-KETO-D-GLUCONATE 5-REDUCTASE"/>
    <property type="match status" value="1"/>
</dbReference>
<keyword evidence="5" id="KW-1185">Reference proteome</keyword>
<dbReference type="SUPFAM" id="SSF51735">
    <property type="entry name" value="NAD(P)-binding Rossmann-fold domains"/>
    <property type="match status" value="1"/>
</dbReference>
<dbReference type="PRINTS" id="PR00081">
    <property type="entry name" value="GDHRDH"/>
</dbReference>
<protein>
    <submittedName>
        <fullName evidence="4">SDR family NAD(P)-dependent oxidoreductase</fullName>
        <ecNumber evidence="4">1.1.1.-</ecNumber>
    </submittedName>
</protein>
<gene>
    <name evidence="4" type="ORF">ACFQRF_10795</name>
</gene>
<evidence type="ECO:0000259" key="3">
    <source>
        <dbReference type="SMART" id="SM00822"/>
    </source>
</evidence>
<dbReference type="Pfam" id="PF13561">
    <property type="entry name" value="adh_short_C2"/>
    <property type="match status" value="1"/>
</dbReference>
<feature type="domain" description="Ketoreductase" evidence="3">
    <location>
        <begin position="16"/>
        <end position="192"/>
    </location>
</feature>
<keyword evidence="2 4" id="KW-0560">Oxidoreductase</keyword>
<dbReference type="Proteomes" id="UP001596540">
    <property type="component" value="Unassembled WGS sequence"/>
</dbReference>
<comment type="similarity">
    <text evidence="1">Belongs to the short-chain dehydrogenases/reductases (SDR) family.</text>
</comment>
<evidence type="ECO:0000256" key="1">
    <source>
        <dbReference type="ARBA" id="ARBA00006484"/>
    </source>
</evidence>
<organism evidence="4 5">
    <name type="scientific">Marinactinospora rubrisoli</name>
    <dbReference type="NCBI Taxonomy" id="2715399"/>
    <lineage>
        <taxon>Bacteria</taxon>
        <taxon>Bacillati</taxon>
        <taxon>Actinomycetota</taxon>
        <taxon>Actinomycetes</taxon>
        <taxon>Streptosporangiales</taxon>
        <taxon>Nocardiopsidaceae</taxon>
        <taxon>Marinactinospora</taxon>
    </lineage>
</organism>
<evidence type="ECO:0000313" key="5">
    <source>
        <dbReference type="Proteomes" id="UP001596540"/>
    </source>
</evidence>
<dbReference type="Gene3D" id="3.40.50.720">
    <property type="entry name" value="NAD(P)-binding Rossmann-like Domain"/>
    <property type="match status" value="1"/>
</dbReference>
<dbReference type="InterPro" id="IPR057326">
    <property type="entry name" value="KR_dom"/>
</dbReference>
<evidence type="ECO:0000313" key="4">
    <source>
        <dbReference type="EMBL" id="MFC7328229.1"/>
    </source>
</evidence>
<name>A0ABW2KDV6_9ACTN</name>
<dbReference type="CDD" id="cd05233">
    <property type="entry name" value="SDR_c"/>
    <property type="match status" value="1"/>
</dbReference>
<dbReference type="PANTHER" id="PTHR43669:SF3">
    <property type="entry name" value="ALCOHOL DEHYDROGENASE, PUTATIVE (AFU_ORTHOLOGUE AFUA_3G03445)-RELATED"/>
    <property type="match status" value="1"/>
</dbReference>
<proteinExistence type="inferred from homology"/>
<comment type="caution">
    <text evidence="4">The sequence shown here is derived from an EMBL/GenBank/DDBJ whole genome shotgun (WGS) entry which is preliminary data.</text>
</comment>
<dbReference type="EC" id="1.1.1.-" evidence="4"/>
<dbReference type="RefSeq" id="WP_379870877.1">
    <property type="nucleotide sequence ID" value="NZ_JBHTBH010000004.1"/>
</dbReference>
<accession>A0ABW2KDV6</accession>
<dbReference type="GO" id="GO:0016491">
    <property type="term" value="F:oxidoreductase activity"/>
    <property type="evidence" value="ECO:0007669"/>
    <property type="project" value="UniProtKB-KW"/>
</dbReference>
<sequence>MSSEPSGRPDGGVAGRRLIVTGGGSGIGRAVAIGAARRGARVVVAGRRAAELDATARDGGGRITAVPADVADDAQVDALVATAAERLGGLDGVVNAAGVHGAAASMDLSTGDFARILDVNLTGAFRVSRAAGRVLAASGGGAITHVASLASFGGFPGRLAYGVAKAGLVQLVRTLAAEWGSLGVRVNAVAPGFVRTPIADELQRRGILDTAQIERRTPLRRRADPEDMVGPTLFLHSADAGFVTGECLVADGGWLAHTGFVDHYSDPERPGPAGASPG</sequence>
<dbReference type="InterPro" id="IPR020904">
    <property type="entry name" value="Sc_DH/Rdtase_CS"/>
</dbReference>
<evidence type="ECO:0000256" key="2">
    <source>
        <dbReference type="ARBA" id="ARBA00023002"/>
    </source>
</evidence>
<dbReference type="PRINTS" id="PR00080">
    <property type="entry name" value="SDRFAMILY"/>
</dbReference>
<dbReference type="EMBL" id="JBHTBH010000004">
    <property type="protein sequence ID" value="MFC7328229.1"/>
    <property type="molecule type" value="Genomic_DNA"/>
</dbReference>
<dbReference type="PROSITE" id="PS00061">
    <property type="entry name" value="ADH_SHORT"/>
    <property type="match status" value="1"/>
</dbReference>
<dbReference type="InterPro" id="IPR036291">
    <property type="entry name" value="NAD(P)-bd_dom_sf"/>
</dbReference>